<evidence type="ECO:0000313" key="3">
    <source>
        <dbReference type="Proteomes" id="UP000541610"/>
    </source>
</evidence>
<gene>
    <name evidence="2" type="ORF">FOZ60_003752</name>
</gene>
<evidence type="ECO:0000256" key="1">
    <source>
        <dbReference type="SAM" id="SignalP"/>
    </source>
</evidence>
<reference evidence="2 3" key="1">
    <citation type="submission" date="2020-04" db="EMBL/GenBank/DDBJ databases">
        <title>Perkinsus olseni comparative genomics.</title>
        <authorList>
            <person name="Bogema D.R."/>
        </authorList>
    </citation>
    <scope>NUCLEOTIDE SEQUENCE [LARGE SCALE GENOMIC DNA]</scope>
    <source>
        <strain evidence="2">00978-12</strain>
    </source>
</reference>
<feature type="signal peptide" evidence="1">
    <location>
        <begin position="1"/>
        <end position="15"/>
    </location>
</feature>
<feature type="chain" id="PRO_5029496765" evidence="1">
    <location>
        <begin position="16"/>
        <end position="146"/>
    </location>
</feature>
<dbReference type="Proteomes" id="UP000541610">
    <property type="component" value="Unassembled WGS sequence"/>
</dbReference>
<accession>A0A7J6NUV4</accession>
<sequence length="146" mass="16522">MSHLLTLLIVASTYQETSFPPSKVYFSSGDDSFETTWKFSPSATPGRPHPAGTVNITAAYTTKEFPYIDWYVTGDIPYDVDANEYTTKLDTADENFIAFASTFDLDHVDWERIRHDDSFDMFVMLNRVGCYALWSFPLATSSGLSR</sequence>
<keyword evidence="1" id="KW-0732">Signal</keyword>
<comment type="caution">
    <text evidence="2">The sequence shown here is derived from an EMBL/GenBank/DDBJ whole genome shotgun (WGS) entry which is preliminary data.</text>
</comment>
<name>A0A7J6NUV4_PEROL</name>
<evidence type="ECO:0000313" key="2">
    <source>
        <dbReference type="EMBL" id="KAF4687588.1"/>
    </source>
</evidence>
<protein>
    <submittedName>
        <fullName evidence="2">Uncharacterized protein</fullName>
    </submittedName>
</protein>
<dbReference type="EMBL" id="JABANP010000180">
    <property type="protein sequence ID" value="KAF4687588.1"/>
    <property type="molecule type" value="Genomic_DNA"/>
</dbReference>
<organism evidence="2 3">
    <name type="scientific">Perkinsus olseni</name>
    <name type="common">Perkinsus atlanticus</name>
    <dbReference type="NCBI Taxonomy" id="32597"/>
    <lineage>
        <taxon>Eukaryota</taxon>
        <taxon>Sar</taxon>
        <taxon>Alveolata</taxon>
        <taxon>Perkinsozoa</taxon>
        <taxon>Perkinsea</taxon>
        <taxon>Perkinsida</taxon>
        <taxon>Perkinsidae</taxon>
        <taxon>Perkinsus</taxon>
    </lineage>
</organism>
<proteinExistence type="predicted"/>
<dbReference type="AlphaFoldDB" id="A0A7J6NUV4"/>